<evidence type="ECO:0000256" key="7">
    <source>
        <dbReference type="ARBA" id="ARBA00023128"/>
    </source>
</evidence>
<feature type="repeat" description="Solcar" evidence="9">
    <location>
        <begin position="213"/>
        <end position="302"/>
    </location>
</feature>
<evidence type="ECO:0000256" key="9">
    <source>
        <dbReference type="PROSITE-ProRule" id="PRU00282"/>
    </source>
</evidence>
<evidence type="ECO:0000256" key="4">
    <source>
        <dbReference type="ARBA" id="ARBA00022692"/>
    </source>
</evidence>
<dbReference type="Proteomes" id="UP001431209">
    <property type="component" value="Unassembled WGS sequence"/>
</dbReference>
<feature type="transmembrane region" description="Helical" evidence="11">
    <location>
        <begin position="215"/>
        <end position="239"/>
    </location>
</feature>
<evidence type="ECO:0000313" key="12">
    <source>
        <dbReference type="EMBL" id="KAL0477194.1"/>
    </source>
</evidence>
<protein>
    <submittedName>
        <fullName evidence="12">McfE</fullName>
    </submittedName>
</protein>
<keyword evidence="5" id="KW-0677">Repeat</keyword>
<keyword evidence="3 10" id="KW-0813">Transport</keyword>
<dbReference type="AlphaFoldDB" id="A0AAW2YKP7"/>
<dbReference type="PANTHER" id="PTHR45758:SF3">
    <property type="entry name" value="MITOCHONDRIAL SUBSTRATE CARRIER FAMILY PROTEIN E"/>
    <property type="match status" value="1"/>
</dbReference>
<keyword evidence="13" id="KW-1185">Reference proteome</keyword>
<evidence type="ECO:0000256" key="8">
    <source>
        <dbReference type="ARBA" id="ARBA00023136"/>
    </source>
</evidence>
<evidence type="ECO:0000256" key="11">
    <source>
        <dbReference type="SAM" id="Phobius"/>
    </source>
</evidence>
<comment type="subcellular location">
    <subcellularLocation>
        <location evidence="1">Mitochondrion membrane</location>
        <topology evidence="1">Multi-pass membrane protein</topology>
    </subcellularLocation>
</comment>
<feature type="repeat" description="Solcar" evidence="9">
    <location>
        <begin position="114"/>
        <end position="203"/>
    </location>
</feature>
<feature type="transmembrane region" description="Helical" evidence="11">
    <location>
        <begin position="178"/>
        <end position="195"/>
    </location>
</feature>
<proteinExistence type="inferred from homology"/>
<gene>
    <name evidence="12" type="ORF">AKO1_005891</name>
</gene>
<feature type="repeat" description="Solcar" evidence="9">
    <location>
        <begin position="18"/>
        <end position="103"/>
    </location>
</feature>
<evidence type="ECO:0000256" key="6">
    <source>
        <dbReference type="ARBA" id="ARBA00022989"/>
    </source>
</evidence>
<evidence type="ECO:0000256" key="3">
    <source>
        <dbReference type="ARBA" id="ARBA00022448"/>
    </source>
</evidence>
<dbReference type="GO" id="GO:0005381">
    <property type="term" value="F:iron ion transmembrane transporter activity"/>
    <property type="evidence" value="ECO:0007669"/>
    <property type="project" value="UniProtKB-ARBA"/>
</dbReference>
<organism evidence="12 13">
    <name type="scientific">Acrasis kona</name>
    <dbReference type="NCBI Taxonomy" id="1008807"/>
    <lineage>
        <taxon>Eukaryota</taxon>
        <taxon>Discoba</taxon>
        <taxon>Heterolobosea</taxon>
        <taxon>Tetramitia</taxon>
        <taxon>Eutetramitia</taxon>
        <taxon>Acrasidae</taxon>
        <taxon>Acrasis</taxon>
    </lineage>
</organism>
<dbReference type="PRINTS" id="PR00926">
    <property type="entry name" value="MITOCARRIER"/>
</dbReference>
<dbReference type="InterPro" id="IPR023395">
    <property type="entry name" value="MCP_dom_sf"/>
</dbReference>
<dbReference type="InterPro" id="IPR018108">
    <property type="entry name" value="MCP_transmembrane"/>
</dbReference>
<sequence length="308" mass="33722">MECFVSKRSYKTSMTKDESVFAHLAGGAVAGLISDGIVHPIDTIRARLQTQKTQQYSSATQAFRSIVKTEGPLTLYRGFGAVAMGTIPGHALYFAGYERSKDVLNSYFGVKNDDSTAVHLASGLFADALGALAWTPQDVVKQRLQVQKKLGGEIKYKNSIQAAATILKEDGIRGLYRGYWAGLAAYGPYVSFYFAGYEQLKILCQKKYGGKDLPLFVHLFNAALAGSVSAALTCPLDVVKTRIQVQDKSTISYQYKNGWDALNKIIRNEGVATLFHGIKPRCLWMAGGTAITMAAYEELKVLLKVFSK</sequence>
<dbReference type="GO" id="GO:0031966">
    <property type="term" value="C:mitochondrial membrane"/>
    <property type="evidence" value="ECO:0007669"/>
    <property type="project" value="UniProtKB-SubCell"/>
</dbReference>
<keyword evidence="8 9" id="KW-0472">Membrane</keyword>
<keyword evidence="4 9" id="KW-0812">Transmembrane</keyword>
<reference evidence="12 13" key="1">
    <citation type="submission" date="2024-03" db="EMBL/GenBank/DDBJ databases">
        <title>The Acrasis kona genome and developmental transcriptomes reveal deep origins of eukaryotic multicellular pathways.</title>
        <authorList>
            <person name="Sheikh S."/>
            <person name="Fu C.-J."/>
            <person name="Brown M.W."/>
            <person name="Baldauf S.L."/>
        </authorList>
    </citation>
    <scope>NUCLEOTIDE SEQUENCE [LARGE SCALE GENOMIC DNA]</scope>
    <source>
        <strain evidence="12 13">ATCC MYA-3509</strain>
    </source>
</reference>
<evidence type="ECO:0000313" key="13">
    <source>
        <dbReference type="Proteomes" id="UP001431209"/>
    </source>
</evidence>
<dbReference type="SUPFAM" id="SSF103506">
    <property type="entry name" value="Mitochondrial carrier"/>
    <property type="match status" value="1"/>
</dbReference>
<dbReference type="Pfam" id="PF00153">
    <property type="entry name" value="Mito_carr"/>
    <property type="match status" value="3"/>
</dbReference>
<name>A0AAW2YKP7_9EUKA</name>
<dbReference type="PROSITE" id="PS50920">
    <property type="entry name" value="SOLCAR"/>
    <property type="match status" value="3"/>
</dbReference>
<dbReference type="InterPro" id="IPR002067">
    <property type="entry name" value="MCP"/>
</dbReference>
<keyword evidence="7" id="KW-0496">Mitochondrion</keyword>
<accession>A0AAW2YKP7</accession>
<comment type="caution">
    <text evidence="12">The sequence shown here is derived from an EMBL/GenBank/DDBJ whole genome shotgun (WGS) entry which is preliminary data.</text>
</comment>
<comment type="similarity">
    <text evidence="2 10">Belongs to the mitochondrial carrier (TC 2.A.29) family.</text>
</comment>
<evidence type="ECO:0000256" key="10">
    <source>
        <dbReference type="RuleBase" id="RU000488"/>
    </source>
</evidence>
<feature type="transmembrane region" description="Helical" evidence="11">
    <location>
        <begin position="20"/>
        <end position="38"/>
    </location>
</feature>
<dbReference type="EMBL" id="JAOPGA020000150">
    <property type="protein sequence ID" value="KAL0477194.1"/>
    <property type="molecule type" value="Genomic_DNA"/>
</dbReference>
<evidence type="ECO:0000256" key="1">
    <source>
        <dbReference type="ARBA" id="ARBA00004225"/>
    </source>
</evidence>
<evidence type="ECO:0000256" key="2">
    <source>
        <dbReference type="ARBA" id="ARBA00006375"/>
    </source>
</evidence>
<dbReference type="Gene3D" id="1.50.40.10">
    <property type="entry name" value="Mitochondrial carrier domain"/>
    <property type="match status" value="2"/>
</dbReference>
<dbReference type="PANTHER" id="PTHR45758">
    <property type="entry name" value="MITOFERRIN-1-RELATED"/>
    <property type="match status" value="1"/>
</dbReference>
<evidence type="ECO:0000256" key="5">
    <source>
        <dbReference type="ARBA" id="ARBA00022737"/>
    </source>
</evidence>
<keyword evidence="6 11" id="KW-1133">Transmembrane helix</keyword>